<keyword evidence="3" id="KW-1185">Reference proteome</keyword>
<dbReference type="InterPro" id="IPR005114">
    <property type="entry name" value="Helicase_assoc"/>
</dbReference>
<sequence>MYNIGDLFVLIRGAGRPGTDHFWQARGVSEPDQRQALVALAGARTEEESLLAAQQATTLQEGIFCRLGGLEARSEVQAISARLLALRTLLGKHEDVDIVWMVERAPRLLTADLAPMAQQLLNLRMSMAKSERGIVKLIERSPSLLLQKPQAHSPEESDQDREAALRFGLMSDAEADWQHRYRQLDKYCRQHGDSHIGFRDGDERHWGDLSRWAAKQRAAWKSRSLQPHRELKLVELEFEFDEEEARWLRWYSELVKLYSAQGPGFAIPLARSSDLYLDHWCSVQRISRRSGVISQRHYALLEQIAFDWSGADALS</sequence>
<feature type="domain" description="Helicase-associated" evidence="1">
    <location>
        <begin position="174"/>
        <end position="238"/>
    </location>
</feature>
<evidence type="ECO:0000313" key="3">
    <source>
        <dbReference type="Proteomes" id="UP001465755"/>
    </source>
</evidence>
<evidence type="ECO:0000259" key="1">
    <source>
        <dbReference type="Pfam" id="PF03457"/>
    </source>
</evidence>
<dbReference type="Pfam" id="PF03457">
    <property type="entry name" value="HA"/>
    <property type="match status" value="1"/>
</dbReference>
<dbReference type="Gene3D" id="6.10.140.530">
    <property type="match status" value="1"/>
</dbReference>
<gene>
    <name evidence="2" type="ORF">WJX73_008860</name>
</gene>
<dbReference type="PANTHER" id="PTHR33418">
    <property type="entry name" value="HELICASE-ASSOCIATED"/>
    <property type="match status" value="1"/>
</dbReference>
<protein>
    <recommendedName>
        <fullName evidence="1">Helicase-associated domain-containing protein</fullName>
    </recommendedName>
</protein>
<organism evidence="2 3">
    <name type="scientific">Symbiochloris irregularis</name>
    <dbReference type="NCBI Taxonomy" id="706552"/>
    <lineage>
        <taxon>Eukaryota</taxon>
        <taxon>Viridiplantae</taxon>
        <taxon>Chlorophyta</taxon>
        <taxon>core chlorophytes</taxon>
        <taxon>Trebouxiophyceae</taxon>
        <taxon>Trebouxiales</taxon>
        <taxon>Trebouxiaceae</taxon>
        <taxon>Symbiochloris</taxon>
    </lineage>
</organism>
<dbReference type="Proteomes" id="UP001465755">
    <property type="component" value="Unassembled WGS sequence"/>
</dbReference>
<reference evidence="2 3" key="1">
    <citation type="journal article" date="2024" name="Nat. Commun.">
        <title>Phylogenomics reveals the evolutionary origins of lichenization in chlorophyte algae.</title>
        <authorList>
            <person name="Puginier C."/>
            <person name="Libourel C."/>
            <person name="Otte J."/>
            <person name="Skaloud P."/>
            <person name="Haon M."/>
            <person name="Grisel S."/>
            <person name="Petersen M."/>
            <person name="Berrin J.G."/>
            <person name="Delaux P.M."/>
            <person name="Dal Grande F."/>
            <person name="Keller J."/>
        </authorList>
    </citation>
    <scope>NUCLEOTIDE SEQUENCE [LARGE SCALE GENOMIC DNA]</scope>
    <source>
        <strain evidence="2 3">SAG 2036</strain>
    </source>
</reference>
<comment type="caution">
    <text evidence="2">The sequence shown here is derived from an EMBL/GenBank/DDBJ whole genome shotgun (WGS) entry which is preliminary data.</text>
</comment>
<dbReference type="EMBL" id="JALJOQ010000112">
    <property type="protein sequence ID" value="KAK9796990.1"/>
    <property type="molecule type" value="Genomic_DNA"/>
</dbReference>
<name>A0AAW1NXU2_9CHLO</name>
<dbReference type="AlphaFoldDB" id="A0AAW1NXU2"/>
<proteinExistence type="predicted"/>
<dbReference type="PANTHER" id="PTHR33418:SF1">
    <property type="entry name" value="HELICASE-ASSOCIATED DOMAIN-CONTAINING PROTEIN"/>
    <property type="match status" value="1"/>
</dbReference>
<accession>A0AAW1NXU2</accession>
<evidence type="ECO:0000313" key="2">
    <source>
        <dbReference type="EMBL" id="KAK9796990.1"/>
    </source>
</evidence>